<protein>
    <recommendedName>
        <fullName evidence="5">Peptidase M24 domain-containing protein</fullName>
    </recommendedName>
</protein>
<dbReference type="SUPFAM" id="SSF53092">
    <property type="entry name" value="Creatinase/prolidase N-terminal domain"/>
    <property type="match status" value="1"/>
</dbReference>
<evidence type="ECO:0000259" key="1">
    <source>
        <dbReference type="Pfam" id="PF00557"/>
    </source>
</evidence>
<evidence type="ECO:0008006" key="5">
    <source>
        <dbReference type="Google" id="ProtNLM"/>
    </source>
</evidence>
<gene>
    <name evidence="3" type="ORF">AC482_04855</name>
</gene>
<comment type="caution">
    <text evidence="3">The sequence shown here is derived from an EMBL/GenBank/DDBJ whole genome shotgun (WGS) entry which is preliminary data.</text>
</comment>
<name>A0A0M0BP16_9ARCH</name>
<sequence length="400" mass="45042">MVRRKAPPLYPEYPREEFEWRAERTRRLMEEDDLDALMLTQNLHVYYSTGMQSVSVCRPDHPYPQPTVIITQDDVVLVRRGRPEADSIGVDTSWVENLEYIGDETDLAAVLKAYGVGRGYRIGTELGPGMRNGLTPFNLGIVRQRVWDEMSAQIVDGSTTIWKMRAVKSKLEVDRMRRSVAATARAMDQCLDIAEEGMNQLDLARKAAVFMLEEGATMVDNMQVYDPPFSGCMALDREIEAGYIGLDLSAIYKYYISDLYRLALLGREPTEEERKLYDCRAGVNEVLEEAIRPGVSTDEVVAEMKAYVEERGCVVGEGAGHGIGLEAHEQPGLYPAALQPEFRNEEGEIIIEEGMMFALEPSIRLPGLRWGFNCEDNVVVTESGCENMTSMLSRELRVKS</sequence>
<dbReference type="Gene3D" id="3.40.350.10">
    <property type="entry name" value="Creatinase/prolidase N-terminal domain"/>
    <property type="match status" value="1"/>
</dbReference>
<dbReference type="InterPro" id="IPR029149">
    <property type="entry name" value="Creatin/AminoP/Spt16_N"/>
</dbReference>
<organism evidence="3 4">
    <name type="scientific">miscellaneous Crenarchaeota group-15 archaeon DG-45</name>
    <dbReference type="NCBI Taxonomy" id="1685127"/>
    <lineage>
        <taxon>Archaea</taxon>
        <taxon>Candidatus Bathyarchaeota</taxon>
        <taxon>MCG-15</taxon>
    </lineage>
</organism>
<dbReference type="Gene3D" id="3.90.230.10">
    <property type="entry name" value="Creatinase/methionine aminopeptidase superfamily"/>
    <property type="match status" value="1"/>
</dbReference>
<evidence type="ECO:0000313" key="4">
    <source>
        <dbReference type="Proteomes" id="UP000037210"/>
    </source>
</evidence>
<feature type="domain" description="Creatinase N-terminal" evidence="2">
    <location>
        <begin position="21"/>
        <end position="167"/>
    </location>
</feature>
<feature type="domain" description="Peptidase M24" evidence="1">
    <location>
        <begin position="175"/>
        <end position="382"/>
    </location>
</feature>
<dbReference type="InterPro" id="IPR050659">
    <property type="entry name" value="Peptidase_M24B"/>
</dbReference>
<evidence type="ECO:0000313" key="3">
    <source>
        <dbReference type="EMBL" id="KON30051.1"/>
    </source>
</evidence>
<dbReference type="SUPFAM" id="SSF55920">
    <property type="entry name" value="Creatinase/aminopeptidase"/>
    <property type="match status" value="1"/>
</dbReference>
<dbReference type="Pfam" id="PF01321">
    <property type="entry name" value="Creatinase_N"/>
    <property type="match status" value="1"/>
</dbReference>
<dbReference type="EMBL" id="LFWZ01000043">
    <property type="protein sequence ID" value="KON30051.1"/>
    <property type="molecule type" value="Genomic_DNA"/>
</dbReference>
<dbReference type="Pfam" id="PF00557">
    <property type="entry name" value="Peptidase_M24"/>
    <property type="match status" value="1"/>
</dbReference>
<dbReference type="AlphaFoldDB" id="A0A0M0BP16"/>
<dbReference type="Proteomes" id="UP000037210">
    <property type="component" value="Unassembled WGS sequence"/>
</dbReference>
<reference evidence="3 4" key="1">
    <citation type="submission" date="2015-06" db="EMBL/GenBank/DDBJ databases">
        <title>New insights into the roles of widespread benthic archaea in carbon and nitrogen cycling.</title>
        <authorList>
            <person name="Lazar C.S."/>
            <person name="Baker B.J."/>
            <person name="Seitz K.W."/>
            <person name="Hyde A.S."/>
            <person name="Dick G.J."/>
            <person name="Hinrichs K.-U."/>
            <person name="Teske A.P."/>
        </authorList>
    </citation>
    <scope>NUCLEOTIDE SEQUENCE [LARGE SCALE GENOMIC DNA]</scope>
    <source>
        <strain evidence="3">DG-45</strain>
    </source>
</reference>
<proteinExistence type="predicted"/>
<dbReference type="InterPro" id="IPR036005">
    <property type="entry name" value="Creatinase/aminopeptidase-like"/>
</dbReference>
<dbReference type="PANTHER" id="PTHR46112:SF2">
    <property type="entry name" value="XAA-PRO AMINOPEPTIDASE P-RELATED"/>
    <property type="match status" value="1"/>
</dbReference>
<dbReference type="InterPro" id="IPR000994">
    <property type="entry name" value="Pept_M24"/>
</dbReference>
<accession>A0A0M0BP16</accession>
<evidence type="ECO:0000259" key="2">
    <source>
        <dbReference type="Pfam" id="PF01321"/>
    </source>
</evidence>
<dbReference type="InterPro" id="IPR000587">
    <property type="entry name" value="Creatinase_N"/>
</dbReference>
<dbReference type="PANTHER" id="PTHR46112">
    <property type="entry name" value="AMINOPEPTIDASE"/>
    <property type="match status" value="1"/>
</dbReference>